<keyword evidence="2" id="KW-1185">Reference proteome</keyword>
<sequence>MARDVIASFPERFEWVLDDLRGLVTPRPVLVDGWGCRPSLVAAVTDPARMIVLVPTDEWRLRQSRQLPRAARIGHQVSDPDLAARNRIERDRLIALDAVAQARALGIRVIEVDGTRPATAIADEVGEHFRAFLPVPAA</sequence>
<accession>A0ABS1VWY9</accession>
<dbReference type="Proteomes" id="UP000598996">
    <property type="component" value="Unassembled WGS sequence"/>
</dbReference>
<evidence type="ECO:0000313" key="1">
    <source>
        <dbReference type="EMBL" id="MBL7259009.1"/>
    </source>
</evidence>
<comment type="caution">
    <text evidence="1">The sequence shown here is derived from an EMBL/GenBank/DDBJ whole genome shotgun (WGS) entry which is preliminary data.</text>
</comment>
<proteinExistence type="predicted"/>
<name>A0ABS1VWY9_9ACTN</name>
<evidence type="ECO:0000313" key="2">
    <source>
        <dbReference type="Proteomes" id="UP000598996"/>
    </source>
</evidence>
<gene>
    <name evidence="1" type="ORF">JKJ07_32320</name>
</gene>
<organism evidence="1 2">
    <name type="scientific">Paractinoplanes lichenicola</name>
    <dbReference type="NCBI Taxonomy" id="2802976"/>
    <lineage>
        <taxon>Bacteria</taxon>
        <taxon>Bacillati</taxon>
        <taxon>Actinomycetota</taxon>
        <taxon>Actinomycetes</taxon>
        <taxon>Micromonosporales</taxon>
        <taxon>Micromonosporaceae</taxon>
        <taxon>Paractinoplanes</taxon>
    </lineage>
</organism>
<dbReference type="EMBL" id="JAENHO010000010">
    <property type="protein sequence ID" value="MBL7259009.1"/>
    <property type="molecule type" value="Genomic_DNA"/>
</dbReference>
<reference evidence="1 2" key="1">
    <citation type="submission" date="2021-01" db="EMBL/GenBank/DDBJ databases">
        <title>Actinoplanes sp. nov. LDG1-01 isolated from lichen.</title>
        <authorList>
            <person name="Saeng-In P."/>
            <person name="Phongsopitanun W."/>
            <person name="Kanchanasin P."/>
            <person name="Yuki M."/>
            <person name="Kudo T."/>
            <person name="Ohkuma M."/>
            <person name="Tanasupawat S."/>
        </authorList>
    </citation>
    <scope>NUCLEOTIDE SEQUENCE [LARGE SCALE GENOMIC DNA]</scope>
    <source>
        <strain evidence="1 2">LDG1-01</strain>
    </source>
</reference>
<protein>
    <submittedName>
        <fullName evidence="1">Uncharacterized protein</fullName>
    </submittedName>
</protein>